<dbReference type="InterPro" id="IPR001138">
    <property type="entry name" value="Zn2Cys6_DnaBD"/>
</dbReference>
<dbReference type="OrthoDB" id="4456959at2759"/>
<reference evidence="8 9" key="1">
    <citation type="journal article" date="2016" name="PLoS Pathog.">
        <title>Biosynthesis of antibiotic leucinostatins in bio-control fungus Purpureocillium lilacinum and their inhibition on phytophthora revealed by genome mining.</title>
        <authorList>
            <person name="Wang G."/>
            <person name="Liu Z."/>
            <person name="Lin R."/>
            <person name="Li E."/>
            <person name="Mao Z."/>
            <person name="Ling J."/>
            <person name="Yang Y."/>
            <person name="Yin W.B."/>
            <person name="Xie B."/>
        </authorList>
    </citation>
    <scope>NUCLEOTIDE SEQUENCE [LARGE SCALE GENOMIC DNA]</scope>
    <source>
        <strain evidence="8">170</strain>
    </source>
</reference>
<evidence type="ECO:0000256" key="5">
    <source>
        <dbReference type="ARBA" id="ARBA00023242"/>
    </source>
</evidence>
<dbReference type="GO" id="GO:0008270">
    <property type="term" value="F:zinc ion binding"/>
    <property type="evidence" value="ECO:0007669"/>
    <property type="project" value="InterPro"/>
</dbReference>
<dbReference type="InterPro" id="IPR007219">
    <property type="entry name" value="XnlR_reg_dom"/>
</dbReference>
<dbReference type="STRING" id="1380566.A0A179FRB0"/>
<dbReference type="KEGG" id="pchm:VFPPC_04426"/>
<dbReference type="GO" id="GO:0006351">
    <property type="term" value="P:DNA-templated transcription"/>
    <property type="evidence" value="ECO:0007669"/>
    <property type="project" value="InterPro"/>
</dbReference>
<keyword evidence="3" id="KW-0805">Transcription regulation</keyword>
<evidence type="ECO:0000259" key="7">
    <source>
        <dbReference type="PROSITE" id="PS50048"/>
    </source>
</evidence>
<keyword evidence="9" id="KW-1185">Reference proteome</keyword>
<dbReference type="GO" id="GO:0003677">
    <property type="term" value="F:DNA binding"/>
    <property type="evidence" value="ECO:0007669"/>
    <property type="project" value="InterPro"/>
</dbReference>
<dbReference type="InterPro" id="IPR050815">
    <property type="entry name" value="TF_fung"/>
</dbReference>
<sequence>MSPEHHPDPSGSGASSGMEPLACVMCRSRKLKCDRTKPACTRCRKVGGECVYPESRRKPTFKRRNVKEIEARLAQVESYLKEVNKSVDEGSNSNTSQQSNVHLPQEDFTFDSALPTEDAPDSQQPQPTPFAFSDFSAPQEDTFMGNGALIGLGYSETLPPFDVQEELNNTFFLVPYHFIPIVHSGRYYQSFYAGPLRKPPMSLQYAIWAMAANGHAKYDEYSQVFYQRARQYIEADEMKDHGEHFITIAHAQALCLVAAFEAKCMLFTRASTSCAKAVRLCQMMGLDRLDGARDDLPPALGPHSTWEELEERRRVFWGAFAIDSHASISTGWPTLINPDDIMTRLPASEESFAAGKEEVTPFLDEIFSGSSYSSFAGTLVVCSIFRVILKHVHRSKPTDHPEDMMEGPFWKRHRDLDNQLSSVFMFLPARFRLPRALRDPGAIHMNLNLHAAVIILHHAALEKAELHNLGDNVIQTSLCRLRTSAEEIVNIIKISSHATSIFKSPLCALSLYCTTTVYVYLAKKNTQAGLTPLDKSNLEIIIQAMEAIGRNHEITCAFLQQACLDIERNDLKSILKFPNLEKYRSIFGGASNSHIPLISRSSISKHSKVTPVLPGRLPLNNPQGKILPGHLRMDKGPPPLVSRGSDPVVKNLINSDCFQPVLGAVTRNVGGGPRDRTENKRKRMSPSVSPGNGVGLMNGTVENVTEEGYGDQASGYSGATGVDMRNPMGDTSFVLPDRTNSSTSSPAYRPGGSDPLSGSSHTSPPGLGNTPEENRIDLRMFQERIAPQMWQAAQMQSMQDTLFTSSVTEALFTMAGVDESTGWESWNESMTWRTDMPGP</sequence>
<feature type="region of interest" description="Disordered" evidence="6">
    <location>
        <begin position="111"/>
        <end position="130"/>
    </location>
</feature>
<dbReference type="AlphaFoldDB" id="A0A179FRB0"/>
<feature type="compositionally biased region" description="Polar residues" evidence="6">
    <location>
        <begin position="89"/>
        <end position="102"/>
    </location>
</feature>
<dbReference type="PANTHER" id="PTHR47338">
    <property type="entry name" value="ZN(II)2CYS6 TRANSCRIPTION FACTOR (EUROFUNG)-RELATED"/>
    <property type="match status" value="1"/>
</dbReference>
<feature type="region of interest" description="Disordered" evidence="6">
    <location>
        <begin position="85"/>
        <end position="105"/>
    </location>
</feature>
<comment type="subcellular location">
    <subcellularLocation>
        <location evidence="1">Nucleus</location>
    </subcellularLocation>
</comment>
<evidence type="ECO:0000313" key="8">
    <source>
        <dbReference type="EMBL" id="OAQ68144.1"/>
    </source>
</evidence>
<evidence type="ECO:0000256" key="4">
    <source>
        <dbReference type="ARBA" id="ARBA00023163"/>
    </source>
</evidence>
<feature type="domain" description="Zn(2)-C6 fungal-type" evidence="7">
    <location>
        <begin position="22"/>
        <end position="52"/>
    </location>
</feature>
<evidence type="ECO:0000256" key="6">
    <source>
        <dbReference type="SAM" id="MobiDB-lite"/>
    </source>
</evidence>
<keyword evidence="4" id="KW-0804">Transcription</keyword>
<dbReference type="RefSeq" id="XP_018144994.1">
    <property type="nucleotide sequence ID" value="XM_018283783.1"/>
</dbReference>
<dbReference type="Pfam" id="PF00172">
    <property type="entry name" value="Zn_clus"/>
    <property type="match status" value="1"/>
</dbReference>
<evidence type="ECO:0000256" key="2">
    <source>
        <dbReference type="ARBA" id="ARBA00022723"/>
    </source>
</evidence>
<name>A0A179FRB0_METCM</name>
<dbReference type="GO" id="GO:0005634">
    <property type="term" value="C:nucleus"/>
    <property type="evidence" value="ECO:0007669"/>
    <property type="project" value="UniProtKB-SubCell"/>
</dbReference>
<dbReference type="Gene3D" id="4.10.240.10">
    <property type="entry name" value="Zn(2)-C6 fungal-type DNA-binding domain"/>
    <property type="match status" value="1"/>
</dbReference>
<dbReference type="Proteomes" id="UP000078397">
    <property type="component" value="Unassembled WGS sequence"/>
</dbReference>
<gene>
    <name evidence="8" type="ORF">VFPPC_04426</name>
</gene>
<evidence type="ECO:0000313" key="9">
    <source>
        <dbReference type="Proteomes" id="UP000078397"/>
    </source>
</evidence>
<dbReference type="SMART" id="SM00906">
    <property type="entry name" value="Fungal_trans"/>
    <property type="match status" value="1"/>
</dbReference>
<feature type="region of interest" description="Disordered" evidence="6">
    <location>
        <begin position="665"/>
        <end position="773"/>
    </location>
</feature>
<dbReference type="PROSITE" id="PS50048">
    <property type="entry name" value="ZN2_CY6_FUNGAL_2"/>
    <property type="match status" value="1"/>
</dbReference>
<evidence type="ECO:0000256" key="1">
    <source>
        <dbReference type="ARBA" id="ARBA00004123"/>
    </source>
</evidence>
<dbReference type="PANTHER" id="PTHR47338:SF10">
    <property type="entry name" value="TRANSCRIPTION FACTOR DOMAIN-CONTAINING PROTEIN-RELATED"/>
    <property type="match status" value="1"/>
</dbReference>
<dbReference type="CDD" id="cd12148">
    <property type="entry name" value="fungal_TF_MHR"/>
    <property type="match status" value="1"/>
</dbReference>
<keyword evidence="2" id="KW-0479">Metal-binding</keyword>
<protein>
    <submittedName>
        <fullName evidence="8">Binuclear zinc transcription factor</fullName>
    </submittedName>
</protein>
<dbReference type="GO" id="GO:0000981">
    <property type="term" value="F:DNA-binding transcription factor activity, RNA polymerase II-specific"/>
    <property type="evidence" value="ECO:0007669"/>
    <property type="project" value="InterPro"/>
</dbReference>
<dbReference type="Pfam" id="PF04082">
    <property type="entry name" value="Fungal_trans"/>
    <property type="match status" value="1"/>
</dbReference>
<dbReference type="GeneID" id="28847777"/>
<proteinExistence type="predicted"/>
<dbReference type="CDD" id="cd00067">
    <property type="entry name" value="GAL4"/>
    <property type="match status" value="1"/>
</dbReference>
<organism evidence="8 9">
    <name type="scientific">Pochonia chlamydosporia 170</name>
    <dbReference type="NCBI Taxonomy" id="1380566"/>
    <lineage>
        <taxon>Eukaryota</taxon>
        <taxon>Fungi</taxon>
        <taxon>Dikarya</taxon>
        <taxon>Ascomycota</taxon>
        <taxon>Pezizomycotina</taxon>
        <taxon>Sordariomycetes</taxon>
        <taxon>Hypocreomycetidae</taxon>
        <taxon>Hypocreales</taxon>
        <taxon>Clavicipitaceae</taxon>
        <taxon>Pochonia</taxon>
    </lineage>
</organism>
<dbReference type="EMBL" id="LSBJ02000003">
    <property type="protein sequence ID" value="OAQ68144.1"/>
    <property type="molecule type" value="Genomic_DNA"/>
</dbReference>
<keyword evidence="5" id="KW-0539">Nucleus</keyword>
<dbReference type="PROSITE" id="PS00463">
    <property type="entry name" value="ZN2_CY6_FUNGAL_1"/>
    <property type="match status" value="1"/>
</dbReference>
<dbReference type="SMART" id="SM00066">
    <property type="entry name" value="GAL4"/>
    <property type="match status" value="1"/>
</dbReference>
<evidence type="ECO:0000256" key="3">
    <source>
        <dbReference type="ARBA" id="ARBA00023015"/>
    </source>
</evidence>
<accession>A0A179FRB0</accession>
<dbReference type="InterPro" id="IPR036864">
    <property type="entry name" value="Zn2-C6_fun-type_DNA-bd_sf"/>
</dbReference>
<dbReference type="SUPFAM" id="SSF57701">
    <property type="entry name" value="Zn2/Cys6 DNA-binding domain"/>
    <property type="match status" value="1"/>
</dbReference>
<comment type="caution">
    <text evidence="8">The sequence shown here is derived from an EMBL/GenBank/DDBJ whole genome shotgun (WGS) entry which is preliminary data.</text>
</comment>